<evidence type="ECO:0000313" key="3">
    <source>
        <dbReference type="Proteomes" id="UP000436088"/>
    </source>
</evidence>
<feature type="domain" description="RNase H type-1" evidence="1">
    <location>
        <begin position="99"/>
        <end position="180"/>
    </location>
</feature>
<dbReference type="SUPFAM" id="SSF53098">
    <property type="entry name" value="Ribonuclease H-like"/>
    <property type="match status" value="1"/>
</dbReference>
<dbReference type="AlphaFoldDB" id="A0A6A2YR15"/>
<proteinExistence type="predicted"/>
<dbReference type="Gene3D" id="3.30.420.10">
    <property type="entry name" value="Ribonuclease H-like superfamily/Ribonuclease H"/>
    <property type="match status" value="1"/>
</dbReference>
<accession>A0A6A2YR15</accession>
<dbReference type="Proteomes" id="UP000436088">
    <property type="component" value="Unassembled WGS sequence"/>
</dbReference>
<dbReference type="CDD" id="cd06222">
    <property type="entry name" value="RNase_H_like"/>
    <property type="match status" value="1"/>
</dbReference>
<dbReference type="GO" id="GO:0004523">
    <property type="term" value="F:RNA-DNA hybrid ribonuclease activity"/>
    <property type="evidence" value="ECO:0007669"/>
    <property type="project" value="InterPro"/>
</dbReference>
<comment type="caution">
    <text evidence="2">The sequence shown here is derived from an EMBL/GenBank/DDBJ whole genome shotgun (WGS) entry which is preliminary data.</text>
</comment>
<organism evidence="2 3">
    <name type="scientific">Hibiscus syriacus</name>
    <name type="common">Rose of Sharon</name>
    <dbReference type="NCBI Taxonomy" id="106335"/>
    <lineage>
        <taxon>Eukaryota</taxon>
        <taxon>Viridiplantae</taxon>
        <taxon>Streptophyta</taxon>
        <taxon>Embryophyta</taxon>
        <taxon>Tracheophyta</taxon>
        <taxon>Spermatophyta</taxon>
        <taxon>Magnoliopsida</taxon>
        <taxon>eudicotyledons</taxon>
        <taxon>Gunneridae</taxon>
        <taxon>Pentapetalae</taxon>
        <taxon>rosids</taxon>
        <taxon>malvids</taxon>
        <taxon>Malvales</taxon>
        <taxon>Malvaceae</taxon>
        <taxon>Malvoideae</taxon>
        <taxon>Hibiscus</taxon>
    </lineage>
</organism>
<dbReference type="PANTHER" id="PTHR47723:SF19">
    <property type="entry name" value="POLYNUCLEOTIDYL TRANSFERASE, RIBONUCLEASE H-LIKE SUPERFAMILY PROTEIN"/>
    <property type="match status" value="1"/>
</dbReference>
<dbReference type="InterPro" id="IPR012337">
    <property type="entry name" value="RNaseH-like_sf"/>
</dbReference>
<dbReference type="InterPro" id="IPR053151">
    <property type="entry name" value="RNase_H-like"/>
</dbReference>
<protein>
    <recommendedName>
        <fullName evidence="1">RNase H type-1 domain-containing protein</fullName>
    </recommendedName>
</protein>
<dbReference type="Pfam" id="PF13456">
    <property type="entry name" value="RVT_3"/>
    <property type="match status" value="1"/>
</dbReference>
<dbReference type="EMBL" id="VEPZ02001299">
    <property type="protein sequence ID" value="KAE8681814.1"/>
    <property type="molecule type" value="Genomic_DNA"/>
</dbReference>
<dbReference type="InterPro" id="IPR002156">
    <property type="entry name" value="RNaseH_domain"/>
</dbReference>
<dbReference type="InterPro" id="IPR036397">
    <property type="entry name" value="RNaseH_sf"/>
</dbReference>
<name>A0A6A2YR15_HIBSY</name>
<keyword evidence="3" id="KW-1185">Reference proteome</keyword>
<gene>
    <name evidence="2" type="ORF">F3Y22_tig00111305pilonHSYRG00013</name>
</gene>
<dbReference type="PANTHER" id="PTHR47723">
    <property type="entry name" value="OS05G0353850 PROTEIN"/>
    <property type="match status" value="1"/>
</dbReference>
<sequence>MLWLGVLIESLPKIEPFPQLATVEFNRNGRIFDPDYFEHEYVLEKSRRLTLEANRAMESSLSTIQLSHRPCTIHDAWQPPPHNSCNDGSRNIGSGFASCGVEAELWGIHEGLSHAWNIGERLITVETDSLKVVRMLKVNNKRGLIFTLIDRVNELINRDWNVVLKHISRNANKVADRLAKIVATRAEVHMVFSTHHWK</sequence>
<dbReference type="InterPro" id="IPR044730">
    <property type="entry name" value="RNase_H-like_dom_plant"/>
</dbReference>
<reference evidence="2" key="1">
    <citation type="submission" date="2019-09" db="EMBL/GenBank/DDBJ databases">
        <title>Draft genome information of white flower Hibiscus syriacus.</title>
        <authorList>
            <person name="Kim Y.-M."/>
        </authorList>
    </citation>
    <scope>NUCLEOTIDE SEQUENCE [LARGE SCALE GENOMIC DNA]</scope>
    <source>
        <strain evidence="2">YM2019G1</strain>
    </source>
</reference>
<evidence type="ECO:0000313" key="2">
    <source>
        <dbReference type="EMBL" id="KAE8681814.1"/>
    </source>
</evidence>
<evidence type="ECO:0000259" key="1">
    <source>
        <dbReference type="Pfam" id="PF13456"/>
    </source>
</evidence>
<dbReference type="GO" id="GO:0003676">
    <property type="term" value="F:nucleic acid binding"/>
    <property type="evidence" value="ECO:0007669"/>
    <property type="project" value="InterPro"/>
</dbReference>